<dbReference type="PROSITE" id="PS00086">
    <property type="entry name" value="CYTOCHROME_P450"/>
    <property type="match status" value="1"/>
</dbReference>
<evidence type="ECO:0000256" key="9">
    <source>
        <dbReference type="RuleBase" id="RU000461"/>
    </source>
</evidence>
<dbReference type="EMBL" id="AP012603">
    <property type="protein sequence ID" value="BAM88143.1"/>
    <property type="molecule type" value="Genomic_DNA"/>
</dbReference>
<keyword evidence="11" id="KW-1185">Reference proteome</keyword>
<keyword evidence="5 9" id="KW-0560">Oxidoreductase</keyword>
<dbReference type="Proteomes" id="UP000011841">
    <property type="component" value="Chromosome"/>
</dbReference>
<evidence type="ECO:0000256" key="1">
    <source>
        <dbReference type="ARBA" id="ARBA00001971"/>
    </source>
</evidence>
<dbReference type="SUPFAM" id="SSF48264">
    <property type="entry name" value="Cytochrome P450"/>
    <property type="match status" value="1"/>
</dbReference>
<sequence>MKEGPGLSAANFPIPDNIVAVLTDPAAYGTQRIFDAYRWLRVNQPLGKASPRGFNPFWVVTRHADIQTISQQSQLFRSSDRPVALLSSKAEAKIEAATGGNGLLRTLVQMDAPDHPKFRALTQKWFTPGNLRAIEGRIRDIARSYADRLTASGQHCDFVSEIALGFPLRVVMTILGVDPDHEPKMLRLTQEFFGTKDLDNARKGRNDGATALSDVVLEFGEFFSSVVADRRANPSDDLASVIANAQIDGESISDLDALSYFVTIATAGHDTTSSSSAGGMWALCEHPQQFERLKANPGLIPGFVDEAIRWTTPVKHFMRTAAEDTELDGRSIRRGDWLMLCYASANRDEAVFQDPDTFRIDRSPNRHLAFGYGAHLCLGQYLAKLEMRILFEELLQRISCVELDGEGATTVSWFVNGPKRLPIRFQLR</sequence>
<dbReference type="InterPro" id="IPR001128">
    <property type="entry name" value="Cyt_P450"/>
</dbReference>
<comment type="function">
    <text evidence="8">Cytochromes P450 are a group of heme-thiolate monooxygenases. They oxidize a variety of structurally unrelated compounds, including steroids, fatty acids, and xenobiotics.</text>
</comment>
<dbReference type="InterPro" id="IPR017972">
    <property type="entry name" value="Cyt_P450_CS"/>
</dbReference>
<protein>
    <submittedName>
        <fullName evidence="10">Cytochrome P450-terp</fullName>
    </submittedName>
</protein>
<evidence type="ECO:0000256" key="7">
    <source>
        <dbReference type="ARBA" id="ARBA00023033"/>
    </source>
</evidence>
<dbReference type="PRINTS" id="PR00385">
    <property type="entry name" value="P450"/>
</dbReference>
<evidence type="ECO:0000313" key="11">
    <source>
        <dbReference type="Proteomes" id="UP000011841"/>
    </source>
</evidence>
<dbReference type="GO" id="GO:0036199">
    <property type="term" value="F:cholest-4-en-3-one 26-monooxygenase activity"/>
    <property type="evidence" value="ECO:0007669"/>
    <property type="project" value="TreeGrafter"/>
</dbReference>
<evidence type="ECO:0000256" key="5">
    <source>
        <dbReference type="ARBA" id="ARBA00023002"/>
    </source>
</evidence>
<dbReference type="KEGG" id="aol:S58_21370"/>
<dbReference type="PRINTS" id="PR00359">
    <property type="entry name" value="BP450"/>
</dbReference>
<keyword evidence="4 9" id="KW-0479">Metal-binding</keyword>
<proteinExistence type="inferred from homology"/>
<dbReference type="InterPro" id="IPR002397">
    <property type="entry name" value="Cyt_P450_B"/>
</dbReference>
<keyword evidence="6 9" id="KW-0408">Iron</keyword>
<dbReference type="PATRIC" id="fig|1245469.3.peg.2189"/>
<accession>M4Z430</accession>
<dbReference type="CDD" id="cd11033">
    <property type="entry name" value="CYP142-like"/>
    <property type="match status" value="1"/>
</dbReference>
<comment type="similarity">
    <text evidence="2 9">Belongs to the cytochrome P450 family.</text>
</comment>
<dbReference type="RefSeq" id="WP_015665269.1">
    <property type="nucleotide sequence ID" value="NC_020453.1"/>
</dbReference>
<evidence type="ECO:0000313" key="10">
    <source>
        <dbReference type="EMBL" id="BAM88143.1"/>
    </source>
</evidence>
<dbReference type="PANTHER" id="PTHR46696:SF4">
    <property type="entry name" value="BIOTIN BIOSYNTHESIS CYTOCHROME P450"/>
    <property type="match status" value="1"/>
</dbReference>
<dbReference type="GO" id="GO:0020037">
    <property type="term" value="F:heme binding"/>
    <property type="evidence" value="ECO:0007669"/>
    <property type="project" value="InterPro"/>
</dbReference>
<gene>
    <name evidence="10" type="ORF">S58_21370</name>
</gene>
<dbReference type="PANTHER" id="PTHR46696">
    <property type="entry name" value="P450, PUTATIVE (EUROFUNG)-RELATED"/>
    <property type="match status" value="1"/>
</dbReference>
<organism evidence="10 11">
    <name type="scientific">Bradyrhizobium oligotrophicum S58</name>
    <dbReference type="NCBI Taxonomy" id="1245469"/>
    <lineage>
        <taxon>Bacteria</taxon>
        <taxon>Pseudomonadati</taxon>
        <taxon>Pseudomonadota</taxon>
        <taxon>Alphaproteobacteria</taxon>
        <taxon>Hyphomicrobiales</taxon>
        <taxon>Nitrobacteraceae</taxon>
        <taxon>Bradyrhizobium</taxon>
    </lineage>
</organism>
<dbReference type="AlphaFoldDB" id="M4Z430"/>
<keyword evidence="7 9" id="KW-0503">Monooxygenase</keyword>
<dbReference type="HOGENOM" id="CLU_033716_0_0_5"/>
<evidence type="ECO:0000256" key="2">
    <source>
        <dbReference type="ARBA" id="ARBA00010617"/>
    </source>
</evidence>
<dbReference type="GO" id="GO:0005506">
    <property type="term" value="F:iron ion binding"/>
    <property type="evidence" value="ECO:0007669"/>
    <property type="project" value="InterPro"/>
</dbReference>
<dbReference type="InterPro" id="IPR036396">
    <property type="entry name" value="Cyt_P450_sf"/>
</dbReference>
<dbReference type="eggNOG" id="COG2124">
    <property type="taxonomic scope" value="Bacteria"/>
</dbReference>
<dbReference type="Gene3D" id="1.10.630.10">
    <property type="entry name" value="Cytochrome P450"/>
    <property type="match status" value="1"/>
</dbReference>
<evidence type="ECO:0000256" key="4">
    <source>
        <dbReference type="ARBA" id="ARBA00022723"/>
    </source>
</evidence>
<reference evidence="10 11" key="1">
    <citation type="journal article" date="2013" name="Appl. Environ. Microbiol.">
        <title>Genome analysis suggests that the soil oligotrophic bacterium Agromonas oligotrophica (Bradyrhizobium oligotrophicum) is a nitrogen-fixing symbiont of Aeschynomene indica.</title>
        <authorList>
            <person name="Okubo T."/>
            <person name="Fukushima S."/>
            <person name="Itakura M."/>
            <person name="Oshima K."/>
            <person name="Longtonglang A."/>
            <person name="Teaumroong N."/>
            <person name="Mitsui H."/>
            <person name="Hattori M."/>
            <person name="Hattori R."/>
            <person name="Hattori T."/>
            <person name="Minamisawa K."/>
        </authorList>
    </citation>
    <scope>NUCLEOTIDE SEQUENCE [LARGE SCALE GENOMIC DNA]</scope>
    <source>
        <strain evidence="10 11">S58</strain>
    </source>
</reference>
<dbReference type="GeneID" id="301816044"/>
<name>M4Z430_9BRAD</name>
<dbReference type="Pfam" id="PF00067">
    <property type="entry name" value="p450"/>
    <property type="match status" value="1"/>
</dbReference>
<keyword evidence="3 9" id="KW-0349">Heme</keyword>
<evidence type="ECO:0000256" key="3">
    <source>
        <dbReference type="ARBA" id="ARBA00022617"/>
    </source>
</evidence>
<evidence type="ECO:0000256" key="8">
    <source>
        <dbReference type="ARBA" id="ARBA00043906"/>
    </source>
</evidence>
<dbReference type="FunFam" id="1.10.630.10:FF:000018">
    <property type="entry name" value="Cytochrome P450 monooxygenase"/>
    <property type="match status" value="1"/>
</dbReference>
<comment type="cofactor">
    <cofactor evidence="1">
        <name>heme</name>
        <dbReference type="ChEBI" id="CHEBI:30413"/>
    </cofactor>
</comment>
<evidence type="ECO:0000256" key="6">
    <source>
        <dbReference type="ARBA" id="ARBA00023004"/>
    </source>
</evidence>
<dbReference type="STRING" id="1245469.S58_21370"/>
<dbReference type="GO" id="GO:0006707">
    <property type="term" value="P:cholesterol catabolic process"/>
    <property type="evidence" value="ECO:0007669"/>
    <property type="project" value="TreeGrafter"/>
</dbReference>
<dbReference type="GO" id="GO:0008395">
    <property type="term" value="F:steroid hydroxylase activity"/>
    <property type="evidence" value="ECO:0007669"/>
    <property type="project" value="TreeGrafter"/>
</dbReference>